<name>A0A9N7TWY1_PLEPL</name>
<dbReference type="Proteomes" id="UP001153269">
    <property type="component" value="Unassembled WGS sequence"/>
</dbReference>
<sequence>MSPAVLVRKAEAGRARASGVAPFVFWLSLPLLRRKTEPTRCTLYQPRRSRFGHPIITASTGTTHVLVWFRLLFLFWSSVSRLAYATHSRVLASATPAEALLLSLEHHEAQRIG</sequence>
<reference evidence="1" key="1">
    <citation type="submission" date="2020-03" db="EMBL/GenBank/DDBJ databases">
        <authorList>
            <person name="Weist P."/>
        </authorList>
    </citation>
    <scope>NUCLEOTIDE SEQUENCE</scope>
</reference>
<dbReference type="AlphaFoldDB" id="A0A9N7TWY1"/>
<evidence type="ECO:0000313" key="1">
    <source>
        <dbReference type="EMBL" id="CAB1419609.1"/>
    </source>
</evidence>
<accession>A0A9N7TWY1</accession>
<comment type="caution">
    <text evidence="1">The sequence shown here is derived from an EMBL/GenBank/DDBJ whole genome shotgun (WGS) entry which is preliminary data.</text>
</comment>
<evidence type="ECO:0000313" key="2">
    <source>
        <dbReference type="Proteomes" id="UP001153269"/>
    </source>
</evidence>
<dbReference type="EMBL" id="CADEAL010000401">
    <property type="protein sequence ID" value="CAB1419609.1"/>
    <property type="molecule type" value="Genomic_DNA"/>
</dbReference>
<gene>
    <name evidence="1" type="ORF">PLEPLA_LOCUS7457</name>
</gene>
<proteinExistence type="predicted"/>
<keyword evidence="2" id="KW-1185">Reference proteome</keyword>
<protein>
    <submittedName>
        <fullName evidence="1">Uncharacterized protein</fullName>
    </submittedName>
</protein>
<organism evidence="1 2">
    <name type="scientific">Pleuronectes platessa</name>
    <name type="common">European plaice</name>
    <dbReference type="NCBI Taxonomy" id="8262"/>
    <lineage>
        <taxon>Eukaryota</taxon>
        <taxon>Metazoa</taxon>
        <taxon>Chordata</taxon>
        <taxon>Craniata</taxon>
        <taxon>Vertebrata</taxon>
        <taxon>Euteleostomi</taxon>
        <taxon>Actinopterygii</taxon>
        <taxon>Neopterygii</taxon>
        <taxon>Teleostei</taxon>
        <taxon>Neoteleostei</taxon>
        <taxon>Acanthomorphata</taxon>
        <taxon>Carangaria</taxon>
        <taxon>Pleuronectiformes</taxon>
        <taxon>Pleuronectoidei</taxon>
        <taxon>Pleuronectidae</taxon>
        <taxon>Pleuronectes</taxon>
    </lineage>
</organism>